<evidence type="ECO:0008006" key="4">
    <source>
        <dbReference type="Google" id="ProtNLM"/>
    </source>
</evidence>
<name>A0ABQ6HAI7_9GAMM</name>
<keyword evidence="1" id="KW-0732">Signal</keyword>
<organism evidence="2 3">
    <name type="scientific">Thalassotalea loyana</name>
    <dbReference type="NCBI Taxonomy" id="280483"/>
    <lineage>
        <taxon>Bacteria</taxon>
        <taxon>Pseudomonadati</taxon>
        <taxon>Pseudomonadota</taxon>
        <taxon>Gammaproteobacteria</taxon>
        <taxon>Alteromonadales</taxon>
        <taxon>Colwelliaceae</taxon>
        <taxon>Thalassotalea</taxon>
    </lineage>
</organism>
<evidence type="ECO:0000256" key="1">
    <source>
        <dbReference type="SAM" id="SignalP"/>
    </source>
</evidence>
<protein>
    <recommendedName>
        <fullName evidence="4">DUF3718 domain-containing protein</fullName>
    </recommendedName>
</protein>
<evidence type="ECO:0000313" key="3">
    <source>
        <dbReference type="Proteomes" id="UP001157134"/>
    </source>
</evidence>
<accession>A0ABQ6HAI7</accession>
<feature type="signal peptide" evidence="1">
    <location>
        <begin position="1"/>
        <end position="20"/>
    </location>
</feature>
<evidence type="ECO:0000313" key="2">
    <source>
        <dbReference type="EMBL" id="GLX84519.1"/>
    </source>
</evidence>
<dbReference type="RefSeq" id="WP_284296105.1">
    <property type="nucleotide sequence ID" value="NZ_BSSV01000001.1"/>
</dbReference>
<dbReference type="Proteomes" id="UP001157134">
    <property type="component" value="Unassembled WGS sequence"/>
</dbReference>
<keyword evidence="3" id="KW-1185">Reference proteome</keyword>
<reference evidence="2 3" key="1">
    <citation type="submission" date="2023-03" db="EMBL/GenBank/DDBJ databases">
        <title>Thalassotalea loyana LMG 22536T draft genome sequence.</title>
        <authorList>
            <person name="Sawabe T."/>
        </authorList>
    </citation>
    <scope>NUCLEOTIDE SEQUENCE [LARGE SCALE GENOMIC DNA]</scope>
    <source>
        <strain evidence="2 3">LMG 22536</strain>
    </source>
</reference>
<feature type="chain" id="PRO_5045435321" description="DUF3718 domain-containing protein" evidence="1">
    <location>
        <begin position="21"/>
        <end position="112"/>
    </location>
</feature>
<dbReference type="EMBL" id="BSSV01000001">
    <property type="protein sequence ID" value="GLX84519.1"/>
    <property type="molecule type" value="Genomic_DNA"/>
</dbReference>
<gene>
    <name evidence="2" type="ORF">tloyanaT_07710</name>
</gene>
<sequence length="112" mass="12618">MKLKVIIFFLVSFFCNFSYAATDIGLGTLIAVKVYDLGTDKSIRVYFGNDVTFENQSCLRVAKVTYNAHDKEFVDRFLSVAMAAYMSGKKVRITSNTNDCEASLIALQETRF</sequence>
<proteinExistence type="predicted"/>
<comment type="caution">
    <text evidence="2">The sequence shown here is derived from an EMBL/GenBank/DDBJ whole genome shotgun (WGS) entry which is preliminary data.</text>
</comment>